<dbReference type="InterPro" id="IPR001451">
    <property type="entry name" value="Hexapep"/>
</dbReference>
<dbReference type="Gene3D" id="2.160.10.10">
    <property type="entry name" value="Hexapeptide repeat proteins"/>
    <property type="match status" value="1"/>
</dbReference>
<sequence length="177" mass="19728">MKTIWFMRRLIEKCWRILKYTQLSVLYHPDGFVHILGKVYLNNPNIKFGRNVTLYPNVHIFGPGKVTLEDNVSIGDGTIICAAQDIVIGKNTMIAAQCYIIDCNHGMHMGKNMREQPLSVHPTKIGEDVWLGCGCKILAGAEISDGAVIGAGTVISGKVEENTICFTKREYCEKARK</sequence>
<dbReference type="InterPro" id="IPR011004">
    <property type="entry name" value="Trimer_LpxA-like_sf"/>
</dbReference>
<protein>
    <recommendedName>
        <fullName evidence="5">Acyltransferase</fullName>
    </recommendedName>
</protein>
<evidence type="ECO:0000313" key="4">
    <source>
        <dbReference type="Proteomes" id="UP000250550"/>
    </source>
</evidence>
<evidence type="ECO:0008006" key="5">
    <source>
        <dbReference type="Google" id="ProtNLM"/>
    </source>
</evidence>
<dbReference type="InterPro" id="IPR051159">
    <property type="entry name" value="Hexapeptide_acetyltransf"/>
</dbReference>
<evidence type="ECO:0000313" key="3">
    <source>
        <dbReference type="EMBL" id="RAW65887.1"/>
    </source>
</evidence>
<dbReference type="PANTHER" id="PTHR23416:SF23">
    <property type="entry name" value="ACETYLTRANSFERASE C18B11.09C-RELATED"/>
    <property type="match status" value="1"/>
</dbReference>
<keyword evidence="2" id="KW-0808">Transferase</keyword>
<dbReference type="GO" id="GO:0005829">
    <property type="term" value="C:cytosol"/>
    <property type="evidence" value="ECO:0007669"/>
    <property type="project" value="TreeGrafter"/>
</dbReference>
<dbReference type="GO" id="GO:0008374">
    <property type="term" value="F:O-acyltransferase activity"/>
    <property type="evidence" value="ECO:0007669"/>
    <property type="project" value="TreeGrafter"/>
</dbReference>
<reference evidence="3 4" key="1">
    <citation type="submission" date="2018-02" db="EMBL/GenBank/DDBJ databases">
        <title>Complete genome sequencing of Faecalibacterium prausnitzii strains isolated from the human gut.</title>
        <authorList>
            <person name="Fitzgerald B.C."/>
            <person name="Shkoporov A.N."/>
            <person name="Ross P.R."/>
            <person name="Hill C."/>
        </authorList>
    </citation>
    <scope>NUCLEOTIDE SEQUENCE [LARGE SCALE GENOMIC DNA]</scope>
    <source>
        <strain evidence="3 4">APC924/119</strain>
    </source>
</reference>
<proteinExistence type="inferred from homology"/>
<dbReference type="RefSeq" id="WP_112121297.1">
    <property type="nucleotide sequence ID" value="NZ_PRLF01000005.1"/>
</dbReference>
<name>A0A329UTS7_9FIRM</name>
<dbReference type="CDD" id="cd04647">
    <property type="entry name" value="LbH_MAT_like"/>
    <property type="match status" value="1"/>
</dbReference>
<dbReference type="Proteomes" id="UP000250550">
    <property type="component" value="Unassembled WGS sequence"/>
</dbReference>
<comment type="caution">
    <text evidence="3">The sequence shown here is derived from an EMBL/GenBank/DDBJ whole genome shotgun (WGS) entry which is preliminary data.</text>
</comment>
<gene>
    <name evidence="3" type="ORF">C4N21_05750</name>
</gene>
<comment type="similarity">
    <text evidence="1">Belongs to the transferase hexapeptide repeat family.</text>
</comment>
<accession>A0A329UTS7</accession>
<evidence type="ECO:0000256" key="1">
    <source>
        <dbReference type="ARBA" id="ARBA00007274"/>
    </source>
</evidence>
<organism evidence="3 4">
    <name type="scientific">Faecalibacterium prausnitzii</name>
    <dbReference type="NCBI Taxonomy" id="853"/>
    <lineage>
        <taxon>Bacteria</taxon>
        <taxon>Bacillati</taxon>
        <taxon>Bacillota</taxon>
        <taxon>Clostridia</taxon>
        <taxon>Eubacteriales</taxon>
        <taxon>Oscillospiraceae</taxon>
        <taxon>Faecalibacterium</taxon>
    </lineage>
</organism>
<dbReference type="SUPFAM" id="SSF51161">
    <property type="entry name" value="Trimeric LpxA-like enzymes"/>
    <property type="match status" value="1"/>
</dbReference>
<dbReference type="EMBL" id="PRLF01000005">
    <property type="protein sequence ID" value="RAW65887.1"/>
    <property type="molecule type" value="Genomic_DNA"/>
</dbReference>
<dbReference type="PANTHER" id="PTHR23416">
    <property type="entry name" value="SIALIC ACID SYNTHASE-RELATED"/>
    <property type="match status" value="1"/>
</dbReference>
<dbReference type="Pfam" id="PF00132">
    <property type="entry name" value="Hexapep"/>
    <property type="match status" value="1"/>
</dbReference>
<evidence type="ECO:0000256" key="2">
    <source>
        <dbReference type="ARBA" id="ARBA00022679"/>
    </source>
</evidence>
<dbReference type="AlphaFoldDB" id="A0A329UTS7"/>